<dbReference type="Proteomes" id="UP000838412">
    <property type="component" value="Chromosome 1"/>
</dbReference>
<gene>
    <name evidence="3" type="primary">NOTUM</name>
    <name evidence="3" type="ORF">BLAG_LOCUS7</name>
</gene>
<dbReference type="PANTHER" id="PTHR21562">
    <property type="entry name" value="NOTUM-RELATED"/>
    <property type="match status" value="1"/>
</dbReference>
<keyword evidence="2" id="KW-0812">Transmembrane</keyword>
<evidence type="ECO:0000256" key="1">
    <source>
        <dbReference type="ARBA" id="ARBA00010213"/>
    </source>
</evidence>
<comment type="similarity">
    <text evidence="1">Belongs to the pectinacetylesterase family. Notum subfamily.</text>
</comment>
<evidence type="ECO:0000256" key="2">
    <source>
        <dbReference type="SAM" id="Phobius"/>
    </source>
</evidence>
<dbReference type="InterPro" id="IPR004963">
    <property type="entry name" value="PAE/NOTUM"/>
</dbReference>
<keyword evidence="2" id="KW-1133">Transmembrane helix</keyword>
<dbReference type="GO" id="GO:0016787">
    <property type="term" value="F:hydrolase activity"/>
    <property type="evidence" value="ECO:0007669"/>
    <property type="project" value="InterPro"/>
</dbReference>
<keyword evidence="2" id="KW-0472">Membrane</keyword>
<dbReference type="Pfam" id="PF03283">
    <property type="entry name" value="PAE"/>
    <property type="match status" value="1"/>
</dbReference>
<dbReference type="EMBL" id="OV696686">
    <property type="protein sequence ID" value="CAH1224475.1"/>
    <property type="molecule type" value="Genomic_DNA"/>
</dbReference>
<feature type="transmembrane region" description="Helical" evidence="2">
    <location>
        <begin position="26"/>
        <end position="44"/>
    </location>
</feature>
<proteinExistence type="inferred from homology"/>
<dbReference type="PANTHER" id="PTHR21562:SF67">
    <property type="entry name" value="PECTIN ACETYLESTERASE"/>
    <property type="match status" value="1"/>
</dbReference>
<organism evidence="3 4">
    <name type="scientific">Branchiostoma lanceolatum</name>
    <name type="common">Common lancelet</name>
    <name type="synonym">Amphioxus lanceolatum</name>
    <dbReference type="NCBI Taxonomy" id="7740"/>
    <lineage>
        <taxon>Eukaryota</taxon>
        <taxon>Metazoa</taxon>
        <taxon>Chordata</taxon>
        <taxon>Cephalochordata</taxon>
        <taxon>Leptocardii</taxon>
        <taxon>Amphioxiformes</taxon>
        <taxon>Branchiostomatidae</taxon>
        <taxon>Branchiostoma</taxon>
    </lineage>
</organism>
<dbReference type="OrthoDB" id="2015280at2759"/>
<evidence type="ECO:0000313" key="3">
    <source>
        <dbReference type="EMBL" id="CAH1224475.1"/>
    </source>
</evidence>
<accession>A0A8J9V5J8</accession>
<sequence>MQTDCMRTPEDVATDIMKNLKTKTKLLKILLTTMIVLGAAQIMFRCQTTPDRDQVSITSRLELLRKWSPFVIIKNHFIAANSSASSQQPKQRPGMKLQLLSQTTANQTGAFCLDGSAPGYYFQPGVGDGVRSWVIYLPGGEACFTLDACRKRAAQTKGLGPGTTRKLADTTQGHGLRSSNKTINPDFWDWNMAELVYCDGFFFSGDRADVVLYSGRRLYFRGKRILQAIVADLLKRGLAEATDVIFHGFSAGAMAVLRHASWVRDQLPGNVNFKVFAASAAFPMLASVHTGALFNETVLFPAVRMHHAARSAPEACLREADPSGLTMRCHEPFGLLRHQESPVFLAGYVFDTWLLDNILEARCTPKTCKVASEREGMKNVSLEISETLPSLLKPQDGLFMVNCKKHFIITEHNTWSVGVMVKGVTAAQAFTDWFYGRGNSHKHMDCASVQCYPNPTCGKARL</sequence>
<reference evidence="3" key="1">
    <citation type="submission" date="2022-01" db="EMBL/GenBank/DDBJ databases">
        <authorList>
            <person name="Braso-Vives M."/>
        </authorList>
    </citation>
    <scope>NUCLEOTIDE SEQUENCE</scope>
</reference>
<protein>
    <submittedName>
        <fullName evidence="3">NOTUM protein</fullName>
    </submittedName>
</protein>
<keyword evidence="4" id="KW-1185">Reference proteome</keyword>
<name>A0A8J9V5J8_BRALA</name>
<evidence type="ECO:0000313" key="4">
    <source>
        <dbReference type="Proteomes" id="UP000838412"/>
    </source>
</evidence>
<dbReference type="AlphaFoldDB" id="A0A8J9V5J8"/>